<dbReference type="Proteomes" id="UP000299102">
    <property type="component" value="Unassembled WGS sequence"/>
</dbReference>
<gene>
    <name evidence="1" type="ORF">EVAR_21730_1</name>
</gene>
<name>A0A4C1W8V4_EUMVA</name>
<protein>
    <submittedName>
        <fullName evidence="1">Uncharacterized protein</fullName>
    </submittedName>
</protein>
<evidence type="ECO:0000313" key="1">
    <source>
        <dbReference type="EMBL" id="GBP46574.1"/>
    </source>
</evidence>
<keyword evidence="2" id="KW-1185">Reference proteome</keyword>
<sequence>MFHIYFMEAPEKSDFYTTKKLGCARTVNSGVSVFQRTEDLNVKESKTKSRREGKEERLEPEIGSKWGLIMERESDFNHGNICSGGKVISVARAVSQLPKLEAALPTSSLRVQSGATKRHDHAPGRDCRRSRVKAVTYAPRTLFTNVS</sequence>
<comment type="caution">
    <text evidence="1">The sequence shown here is derived from an EMBL/GenBank/DDBJ whole genome shotgun (WGS) entry which is preliminary data.</text>
</comment>
<proteinExistence type="predicted"/>
<dbReference type="EMBL" id="BGZK01000486">
    <property type="protein sequence ID" value="GBP46574.1"/>
    <property type="molecule type" value="Genomic_DNA"/>
</dbReference>
<organism evidence="1 2">
    <name type="scientific">Eumeta variegata</name>
    <name type="common">Bagworm moth</name>
    <name type="synonym">Eumeta japonica</name>
    <dbReference type="NCBI Taxonomy" id="151549"/>
    <lineage>
        <taxon>Eukaryota</taxon>
        <taxon>Metazoa</taxon>
        <taxon>Ecdysozoa</taxon>
        <taxon>Arthropoda</taxon>
        <taxon>Hexapoda</taxon>
        <taxon>Insecta</taxon>
        <taxon>Pterygota</taxon>
        <taxon>Neoptera</taxon>
        <taxon>Endopterygota</taxon>
        <taxon>Lepidoptera</taxon>
        <taxon>Glossata</taxon>
        <taxon>Ditrysia</taxon>
        <taxon>Tineoidea</taxon>
        <taxon>Psychidae</taxon>
        <taxon>Oiketicinae</taxon>
        <taxon>Eumeta</taxon>
    </lineage>
</organism>
<reference evidence="1 2" key="1">
    <citation type="journal article" date="2019" name="Commun. Biol.">
        <title>The bagworm genome reveals a unique fibroin gene that provides high tensile strength.</title>
        <authorList>
            <person name="Kono N."/>
            <person name="Nakamura H."/>
            <person name="Ohtoshi R."/>
            <person name="Tomita M."/>
            <person name="Numata K."/>
            <person name="Arakawa K."/>
        </authorList>
    </citation>
    <scope>NUCLEOTIDE SEQUENCE [LARGE SCALE GENOMIC DNA]</scope>
</reference>
<accession>A0A4C1W8V4</accession>
<evidence type="ECO:0000313" key="2">
    <source>
        <dbReference type="Proteomes" id="UP000299102"/>
    </source>
</evidence>
<dbReference type="AlphaFoldDB" id="A0A4C1W8V4"/>